<organism evidence="1 2">
    <name type="scientific">Bradyrhizobium septentrionale</name>
    <dbReference type="NCBI Taxonomy" id="1404411"/>
    <lineage>
        <taxon>Bacteria</taxon>
        <taxon>Pseudomonadati</taxon>
        <taxon>Pseudomonadota</taxon>
        <taxon>Alphaproteobacteria</taxon>
        <taxon>Hyphomicrobiales</taxon>
        <taxon>Nitrobacteraceae</taxon>
        <taxon>Bradyrhizobium</taxon>
    </lineage>
</organism>
<accession>A0ABZ2PCF7</accession>
<proteinExistence type="predicted"/>
<evidence type="ECO:0000313" key="2">
    <source>
        <dbReference type="Proteomes" id="UP001432046"/>
    </source>
</evidence>
<evidence type="ECO:0008006" key="3">
    <source>
        <dbReference type="Google" id="ProtNLM"/>
    </source>
</evidence>
<gene>
    <name evidence="1" type="ORF">WDK88_18895</name>
</gene>
<dbReference type="InterPro" id="IPR036390">
    <property type="entry name" value="WH_DNA-bd_sf"/>
</dbReference>
<name>A0ABZ2PCF7_9BRAD</name>
<dbReference type="Proteomes" id="UP001432046">
    <property type="component" value="Chromosome"/>
</dbReference>
<reference evidence="1" key="1">
    <citation type="journal article" date="2021" name="Int. J. Syst. Evol. Microbiol.">
        <title>Bradyrhizobium septentrionale sp. nov. (sv. septentrionale) and Bradyrhizobium quebecense sp. nov. (sv. septentrionale) associated with legumes native to Canada possess rearranged symbiosis genes and numerous insertion sequences.</title>
        <authorList>
            <person name="Bromfield E.S.P."/>
            <person name="Cloutier S."/>
        </authorList>
    </citation>
    <scope>NUCLEOTIDE SEQUENCE</scope>
    <source>
        <strain evidence="1">5S5</strain>
    </source>
</reference>
<protein>
    <recommendedName>
        <fullName evidence="3">HTH marR-type domain-containing protein</fullName>
    </recommendedName>
</protein>
<keyword evidence="2" id="KW-1185">Reference proteome</keyword>
<sequence length="213" mass="22860">MTLDTPAPQPPEDGLWLSVSEIAERKGVSKQAVSARIAPLIADGRLTVRPGKGNAKLINLAQYDLAIGQVGNAAREAGAATARAATLPARGQSSARFRDEQTREKAYAADLKFIELERARGNLISLHDIDEVIEETARRLVEVFDGLIGHAENLTAIGIRDGQRGMHLELKRIVRGQRETAVQAIKDMAAASKARAKNQASAEFPSASTTEGD</sequence>
<dbReference type="SUPFAM" id="SSF46785">
    <property type="entry name" value="Winged helix' DNA-binding domain"/>
    <property type="match status" value="1"/>
</dbReference>
<reference evidence="1" key="2">
    <citation type="submission" date="2024-03" db="EMBL/GenBank/DDBJ databases">
        <authorList>
            <person name="Bromfield E.S.P."/>
            <person name="Cloutier S."/>
        </authorList>
    </citation>
    <scope>NUCLEOTIDE SEQUENCE</scope>
    <source>
        <strain evidence="1">5S5</strain>
    </source>
</reference>
<dbReference type="EMBL" id="CP147711">
    <property type="protein sequence ID" value="WXC83494.1"/>
    <property type="molecule type" value="Genomic_DNA"/>
</dbReference>
<dbReference type="RefSeq" id="WP_338821597.1">
    <property type="nucleotide sequence ID" value="NZ_CP147708.1"/>
</dbReference>
<evidence type="ECO:0000313" key="1">
    <source>
        <dbReference type="EMBL" id="WXC83494.1"/>
    </source>
</evidence>